<name>A0A927E717_9HYPH</name>
<feature type="domain" description="Amidase" evidence="1">
    <location>
        <begin position="39"/>
        <end position="460"/>
    </location>
</feature>
<dbReference type="Proteomes" id="UP000619295">
    <property type="component" value="Unassembled WGS sequence"/>
</dbReference>
<dbReference type="SUPFAM" id="SSF75304">
    <property type="entry name" value="Amidase signature (AS) enzymes"/>
    <property type="match status" value="1"/>
</dbReference>
<dbReference type="RefSeq" id="WP_191123227.1">
    <property type="nucleotide sequence ID" value="NZ_JACXWY010000001.1"/>
</dbReference>
<organism evidence="2 3">
    <name type="scientific">Bosea spartocytisi</name>
    <dbReference type="NCBI Taxonomy" id="2773451"/>
    <lineage>
        <taxon>Bacteria</taxon>
        <taxon>Pseudomonadati</taxon>
        <taxon>Pseudomonadota</taxon>
        <taxon>Alphaproteobacteria</taxon>
        <taxon>Hyphomicrobiales</taxon>
        <taxon>Boseaceae</taxon>
        <taxon>Bosea</taxon>
    </lineage>
</organism>
<dbReference type="Pfam" id="PF01425">
    <property type="entry name" value="Amidase"/>
    <property type="match status" value="1"/>
</dbReference>
<evidence type="ECO:0000313" key="2">
    <source>
        <dbReference type="EMBL" id="MBD3844490.1"/>
    </source>
</evidence>
<keyword evidence="3" id="KW-1185">Reference proteome</keyword>
<evidence type="ECO:0000313" key="3">
    <source>
        <dbReference type="Proteomes" id="UP000619295"/>
    </source>
</evidence>
<dbReference type="PANTHER" id="PTHR11895">
    <property type="entry name" value="TRANSAMIDASE"/>
    <property type="match status" value="1"/>
</dbReference>
<dbReference type="InterPro" id="IPR023631">
    <property type="entry name" value="Amidase_dom"/>
</dbReference>
<sequence length="479" mass="50848">MNKPSPASEFAGQDKPLHFLTVTEASQLIGSGQLSPVTLVEAFLARIAALDEALHCYITVAGERALAAARIAETEIAAGRWKGPLHGIPFAVKDNYYVAGLPTTGGSRLMLDHVSTTTSTAVARLEDAGAILLGKLNTWEYGTGNGGVYHDLPFPVARNPWDLERFTGGSSTGAGASVPAGLAMFALGSDTGGSIRLPAAACGLQGFKATFGRVSRAHCLPNCWTLDHTGPLTWTVEDNAIVMQAIAGHDTEDPSSADVPVPDYRKALHAGVKGLVIGYVRDLGPGGEALDAVNAQAMDEAAALLEKQGAIIREVRLPAPLVDYRSVTKVINWAESYSIHEKDFLERSALMGQALREKMMSGFTVRAADYLAATRLRRTLVASTDALVRSCDALLIAGAFHVAPRFDEPETVSPFTSDTATTVFNVTGHPAMSICTGYDAGGVPLNAQIVGRFFDEVTVLQVAQAYESATPWRDRRPAL</sequence>
<comment type="caution">
    <text evidence="2">The sequence shown here is derived from an EMBL/GenBank/DDBJ whole genome shotgun (WGS) entry which is preliminary data.</text>
</comment>
<dbReference type="GO" id="GO:0003824">
    <property type="term" value="F:catalytic activity"/>
    <property type="evidence" value="ECO:0007669"/>
    <property type="project" value="InterPro"/>
</dbReference>
<evidence type="ECO:0000259" key="1">
    <source>
        <dbReference type="Pfam" id="PF01425"/>
    </source>
</evidence>
<protein>
    <submittedName>
        <fullName evidence="2">Amidase</fullName>
    </submittedName>
</protein>
<dbReference type="AlphaFoldDB" id="A0A927E717"/>
<dbReference type="EMBL" id="JACXWY010000001">
    <property type="protein sequence ID" value="MBD3844490.1"/>
    <property type="molecule type" value="Genomic_DNA"/>
</dbReference>
<dbReference type="PANTHER" id="PTHR11895:SF176">
    <property type="entry name" value="AMIDASE AMID-RELATED"/>
    <property type="match status" value="1"/>
</dbReference>
<reference evidence="2" key="1">
    <citation type="submission" date="2020-09" db="EMBL/GenBank/DDBJ databases">
        <title>Bosea spartocytisi sp. nov. a root nodule endophyte of Spartocytisus supranubius in the high mountain ecosystem fo the Teide National Park (Canary Islands, Spain).</title>
        <authorList>
            <person name="Pulido-Suarez L."/>
            <person name="Peix A."/>
            <person name="Igual J.M."/>
            <person name="Socas-Perez N."/>
            <person name="Velazquez E."/>
            <person name="Flores-Felix J.D."/>
            <person name="Leon-Barrios M."/>
        </authorList>
    </citation>
    <scope>NUCLEOTIDE SEQUENCE</scope>
    <source>
        <strain evidence="2">SSUT16</strain>
    </source>
</reference>
<dbReference type="Gene3D" id="3.90.1300.10">
    <property type="entry name" value="Amidase signature (AS) domain"/>
    <property type="match status" value="1"/>
</dbReference>
<dbReference type="InterPro" id="IPR000120">
    <property type="entry name" value="Amidase"/>
</dbReference>
<dbReference type="InterPro" id="IPR036928">
    <property type="entry name" value="AS_sf"/>
</dbReference>
<accession>A0A927E717</accession>
<gene>
    <name evidence="2" type="ORF">IED13_02175</name>
</gene>
<proteinExistence type="predicted"/>